<dbReference type="AlphaFoldDB" id="A0A1V9ACJ8"/>
<evidence type="ECO:0000313" key="4">
    <source>
        <dbReference type="Proteomes" id="UP000192591"/>
    </source>
</evidence>
<sequence>MTTEPPADPNRQQDQAAQPPTSGHETTTGRKRTKLFLGLGIAAAVVVGGVVTLTLTLGGGDDEDQVAELADTAVTALNDRDATALADVSCGDIDGEVDPGETGDMTMERAGEVTIDDDTARIPVTMKMMGQEAPFDLVAENAGGDWCIRTLEPQRG</sequence>
<keyword evidence="2" id="KW-0812">Transmembrane</keyword>
<dbReference type="RefSeq" id="WP_081190282.1">
    <property type="nucleotide sequence ID" value="NZ_MWIH01000002.1"/>
</dbReference>
<dbReference type="EMBL" id="MWIH01000002">
    <property type="protein sequence ID" value="OQO94857.1"/>
    <property type="molecule type" value="Genomic_DNA"/>
</dbReference>
<feature type="region of interest" description="Disordered" evidence="1">
    <location>
        <begin position="1"/>
        <end position="29"/>
    </location>
</feature>
<keyword evidence="2" id="KW-1133">Transmembrane helix</keyword>
<protein>
    <submittedName>
        <fullName evidence="3">Uncharacterized protein</fullName>
    </submittedName>
</protein>
<feature type="compositionally biased region" description="Polar residues" evidence="1">
    <location>
        <begin position="10"/>
        <end position="26"/>
    </location>
</feature>
<comment type="caution">
    <text evidence="3">The sequence shown here is derived from an EMBL/GenBank/DDBJ whole genome shotgun (WGS) entry which is preliminary data.</text>
</comment>
<evidence type="ECO:0000256" key="2">
    <source>
        <dbReference type="SAM" id="Phobius"/>
    </source>
</evidence>
<name>A0A1V9ACJ8_SACPI</name>
<accession>A0A1V9ACJ8</accession>
<feature type="transmembrane region" description="Helical" evidence="2">
    <location>
        <begin position="35"/>
        <end position="57"/>
    </location>
</feature>
<dbReference type="STRING" id="1962155.B1813_01915"/>
<evidence type="ECO:0000313" key="3">
    <source>
        <dbReference type="EMBL" id="OQO94857.1"/>
    </source>
</evidence>
<gene>
    <name evidence="3" type="ORF">B1813_01915</name>
</gene>
<organism evidence="3 4">
    <name type="scientific">Saccharomonospora piscinae</name>
    <dbReference type="NCBI Taxonomy" id="687388"/>
    <lineage>
        <taxon>Bacteria</taxon>
        <taxon>Bacillati</taxon>
        <taxon>Actinomycetota</taxon>
        <taxon>Actinomycetes</taxon>
        <taxon>Pseudonocardiales</taxon>
        <taxon>Pseudonocardiaceae</taxon>
        <taxon>Saccharomonospora</taxon>
    </lineage>
</organism>
<proteinExistence type="predicted"/>
<reference evidence="3 4" key="1">
    <citation type="submission" date="2017-02" db="EMBL/GenBank/DDBJ databases">
        <title>Draft genome of Saccharomonospora sp. 154.</title>
        <authorList>
            <person name="Alonso-Carmona G.S."/>
            <person name="De La Haba R."/>
            <person name="Vera-Gargallo B."/>
            <person name="Sandoval-Trujillo A.H."/>
            <person name="Ramirez-Duran N."/>
            <person name="Ventosa A."/>
        </authorList>
    </citation>
    <scope>NUCLEOTIDE SEQUENCE [LARGE SCALE GENOMIC DNA]</scope>
    <source>
        <strain evidence="3 4">LRS4.154</strain>
    </source>
</reference>
<keyword evidence="2" id="KW-0472">Membrane</keyword>
<dbReference type="Proteomes" id="UP000192591">
    <property type="component" value="Unassembled WGS sequence"/>
</dbReference>
<keyword evidence="4" id="KW-1185">Reference proteome</keyword>
<evidence type="ECO:0000256" key="1">
    <source>
        <dbReference type="SAM" id="MobiDB-lite"/>
    </source>
</evidence>